<feature type="compositionally biased region" description="Pro residues" evidence="5">
    <location>
        <begin position="60"/>
        <end position="70"/>
    </location>
</feature>
<comment type="caution">
    <text evidence="8">The sequence shown here is derived from an EMBL/GenBank/DDBJ whole genome shotgun (WGS) entry which is preliminary data.</text>
</comment>
<reference evidence="8" key="1">
    <citation type="submission" date="2021-04" db="EMBL/GenBank/DDBJ databases">
        <title>Ouciella asimina sp. nov., isolated from the surface seawater in the hydrothermal field of Okinawa Trough.</title>
        <authorList>
            <person name="Shuang W."/>
        </authorList>
    </citation>
    <scope>NUCLEOTIDE SEQUENCE</scope>
    <source>
        <strain evidence="8">LXI357</strain>
    </source>
</reference>
<evidence type="ECO:0000256" key="5">
    <source>
        <dbReference type="SAM" id="MobiDB-lite"/>
    </source>
</evidence>
<keyword evidence="2" id="KW-0812">Transmembrane</keyword>
<protein>
    <submittedName>
        <fullName evidence="8">TonB family protein</fullName>
    </submittedName>
</protein>
<evidence type="ECO:0000313" key="8">
    <source>
        <dbReference type="EMBL" id="MBR0551092.1"/>
    </source>
</evidence>
<feature type="signal peptide" evidence="6">
    <location>
        <begin position="1"/>
        <end position="36"/>
    </location>
</feature>
<accession>A0A8T4IAC9</accession>
<proteinExistence type="predicted"/>
<feature type="chain" id="PRO_5035936804" evidence="6">
    <location>
        <begin position="37"/>
        <end position="225"/>
    </location>
</feature>
<dbReference type="RefSeq" id="WP_284052384.1">
    <property type="nucleotide sequence ID" value="NZ_JAGRQC010000001.1"/>
</dbReference>
<evidence type="ECO:0000256" key="6">
    <source>
        <dbReference type="SAM" id="SignalP"/>
    </source>
</evidence>
<evidence type="ECO:0000256" key="1">
    <source>
        <dbReference type="ARBA" id="ARBA00004167"/>
    </source>
</evidence>
<keyword evidence="4" id="KW-0472">Membrane</keyword>
<name>A0A8T4IAC9_9SPHN</name>
<feature type="domain" description="TonB C-terminal" evidence="7">
    <location>
        <begin position="137"/>
        <end position="225"/>
    </location>
</feature>
<evidence type="ECO:0000256" key="2">
    <source>
        <dbReference type="ARBA" id="ARBA00022692"/>
    </source>
</evidence>
<feature type="compositionally biased region" description="Pro residues" evidence="5">
    <location>
        <begin position="102"/>
        <end position="111"/>
    </location>
</feature>
<evidence type="ECO:0000313" key="9">
    <source>
        <dbReference type="Proteomes" id="UP000676996"/>
    </source>
</evidence>
<keyword evidence="3" id="KW-1133">Transmembrane helix</keyword>
<organism evidence="8 9">
    <name type="scientific">Stakelama marina</name>
    <dbReference type="NCBI Taxonomy" id="2826939"/>
    <lineage>
        <taxon>Bacteria</taxon>
        <taxon>Pseudomonadati</taxon>
        <taxon>Pseudomonadota</taxon>
        <taxon>Alphaproteobacteria</taxon>
        <taxon>Sphingomonadales</taxon>
        <taxon>Sphingomonadaceae</taxon>
        <taxon>Stakelama</taxon>
    </lineage>
</organism>
<dbReference type="SUPFAM" id="SSF74653">
    <property type="entry name" value="TolA/TonB C-terminal domain"/>
    <property type="match status" value="1"/>
</dbReference>
<dbReference type="EMBL" id="JAGRQC010000001">
    <property type="protein sequence ID" value="MBR0551092.1"/>
    <property type="molecule type" value="Genomic_DNA"/>
</dbReference>
<dbReference type="Pfam" id="PF13103">
    <property type="entry name" value="TonB_2"/>
    <property type="match status" value="1"/>
</dbReference>
<dbReference type="AlphaFoldDB" id="A0A8T4IAC9"/>
<gene>
    <name evidence="8" type="ORF">J7S20_01070</name>
</gene>
<dbReference type="PROSITE" id="PS52015">
    <property type="entry name" value="TONB_CTD"/>
    <property type="match status" value="1"/>
</dbReference>
<dbReference type="InterPro" id="IPR037682">
    <property type="entry name" value="TonB_C"/>
</dbReference>
<evidence type="ECO:0000256" key="4">
    <source>
        <dbReference type="ARBA" id="ARBA00023136"/>
    </source>
</evidence>
<dbReference type="GO" id="GO:0055085">
    <property type="term" value="P:transmembrane transport"/>
    <property type="evidence" value="ECO:0007669"/>
    <property type="project" value="InterPro"/>
</dbReference>
<dbReference type="GO" id="GO:0016020">
    <property type="term" value="C:membrane"/>
    <property type="evidence" value="ECO:0007669"/>
    <property type="project" value="UniProtKB-SubCell"/>
</dbReference>
<evidence type="ECO:0000256" key="3">
    <source>
        <dbReference type="ARBA" id="ARBA00022989"/>
    </source>
</evidence>
<keyword evidence="9" id="KW-1185">Reference proteome</keyword>
<keyword evidence="6" id="KW-0732">Signal</keyword>
<sequence length="225" mass="23459">MSGDPASRYRPPRAQVRGATVAAAALAGLSAFVLFAAPAPNPAAPQSAALKTFDVLPAEKPAPLPAPQPESVPTKPTRPVRLRESTASLPRRTEAPSVPLTAPHPPLPDAAPPLDIRLPAAPLPPPPPPPPREQADKSARDAYARSLWQRIAARRPSGVHIPGTAELTFSLSASGALERVSVTGASGNAALDRLALRTVRRAAPFPAPPAALGREPTFTIAFRFD</sequence>
<dbReference type="Gene3D" id="3.30.1150.10">
    <property type="match status" value="1"/>
</dbReference>
<evidence type="ECO:0000259" key="7">
    <source>
        <dbReference type="PROSITE" id="PS52015"/>
    </source>
</evidence>
<dbReference type="InterPro" id="IPR006260">
    <property type="entry name" value="TonB/TolA_C"/>
</dbReference>
<dbReference type="NCBIfam" id="TIGR01352">
    <property type="entry name" value="tonB_Cterm"/>
    <property type="match status" value="1"/>
</dbReference>
<feature type="compositionally biased region" description="Pro residues" evidence="5">
    <location>
        <begin position="121"/>
        <end position="132"/>
    </location>
</feature>
<dbReference type="Proteomes" id="UP000676996">
    <property type="component" value="Unassembled WGS sequence"/>
</dbReference>
<feature type="region of interest" description="Disordered" evidence="5">
    <location>
        <begin position="59"/>
        <end position="139"/>
    </location>
</feature>
<comment type="subcellular location">
    <subcellularLocation>
        <location evidence="1">Membrane</location>
        <topology evidence="1">Single-pass membrane protein</topology>
    </subcellularLocation>
</comment>